<keyword evidence="5" id="KW-0408">Iron</keyword>
<dbReference type="InterPro" id="IPR036895">
    <property type="entry name" value="Uracil-DNA_glycosylase-like_sf"/>
</dbReference>
<evidence type="ECO:0000313" key="11">
    <source>
        <dbReference type="Proteomes" id="UP001596084"/>
    </source>
</evidence>
<name>A0ABW0Q4Y6_9BURK</name>
<evidence type="ECO:0000256" key="1">
    <source>
        <dbReference type="ARBA" id="ARBA00022485"/>
    </source>
</evidence>
<dbReference type="SUPFAM" id="SSF52141">
    <property type="entry name" value="Uracil-DNA glycosylase-like"/>
    <property type="match status" value="1"/>
</dbReference>
<dbReference type="EMBL" id="JBHSMX010000004">
    <property type="protein sequence ID" value="MFC5519738.1"/>
    <property type="molecule type" value="Genomic_DNA"/>
</dbReference>
<keyword evidence="4" id="KW-0378">Hydrolase</keyword>
<keyword evidence="3" id="KW-0227">DNA damage</keyword>
<feature type="compositionally biased region" description="Low complexity" evidence="8">
    <location>
        <begin position="61"/>
        <end position="90"/>
    </location>
</feature>
<keyword evidence="7" id="KW-0234">DNA repair</keyword>
<protein>
    <submittedName>
        <fullName evidence="10">Uracil-DNA glycosylase family protein</fullName>
    </submittedName>
</protein>
<keyword evidence="2" id="KW-0479">Metal-binding</keyword>
<keyword evidence="11" id="KW-1185">Reference proteome</keyword>
<evidence type="ECO:0000256" key="7">
    <source>
        <dbReference type="ARBA" id="ARBA00023204"/>
    </source>
</evidence>
<dbReference type="SMART" id="SM00987">
    <property type="entry name" value="UreE_C"/>
    <property type="match status" value="1"/>
</dbReference>
<dbReference type="PANTHER" id="PTHR33693">
    <property type="entry name" value="TYPE-5 URACIL-DNA GLYCOSYLASE"/>
    <property type="match status" value="1"/>
</dbReference>
<reference evidence="11" key="1">
    <citation type="journal article" date="2019" name="Int. J. Syst. Evol. Microbiol.">
        <title>The Global Catalogue of Microorganisms (GCM) 10K type strain sequencing project: providing services to taxonomists for standard genome sequencing and annotation.</title>
        <authorList>
            <consortium name="The Broad Institute Genomics Platform"/>
            <consortium name="The Broad Institute Genome Sequencing Center for Infectious Disease"/>
            <person name="Wu L."/>
            <person name="Ma J."/>
        </authorList>
    </citation>
    <scope>NUCLEOTIDE SEQUENCE [LARGE SCALE GENOMIC DNA]</scope>
    <source>
        <strain evidence="11">CGMCC 4.7277</strain>
    </source>
</reference>
<feature type="domain" description="Uracil-DNA glycosylase-like" evidence="9">
    <location>
        <begin position="108"/>
        <end position="247"/>
    </location>
</feature>
<evidence type="ECO:0000256" key="2">
    <source>
        <dbReference type="ARBA" id="ARBA00022723"/>
    </source>
</evidence>
<dbReference type="PANTHER" id="PTHR33693:SF1">
    <property type="entry name" value="TYPE-4 URACIL-DNA GLYCOSYLASE"/>
    <property type="match status" value="1"/>
</dbReference>
<dbReference type="InterPro" id="IPR005122">
    <property type="entry name" value="Uracil-DNA_glycosylase-like"/>
</dbReference>
<accession>A0ABW0Q4Y6</accession>
<evidence type="ECO:0000256" key="4">
    <source>
        <dbReference type="ARBA" id="ARBA00022801"/>
    </source>
</evidence>
<dbReference type="Proteomes" id="UP001596084">
    <property type="component" value="Unassembled WGS sequence"/>
</dbReference>
<gene>
    <name evidence="10" type="ORF">ACFPP7_02240</name>
</gene>
<dbReference type="InterPro" id="IPR051536">
    <property type="entry name" value="UDG_Type-4/5"/>
</dbReference>
<evidence type="ECO:0000256" key="8">
    <source>
        <dbReference type="SAM" id="MobiDB-lite"/>
    </source>
</evidence>
<dbReference type="Pfam" id="PF03167">
    <property type="entry name" value="UDG"/>
    <property type="match status" value="1"/>
</dbReference>
<keyword evidence="6" id="KW-0411">Iron-sulfur</keyword>
<dbReference type="RefSeq" id="WP_377371843.1">
    <property type="nucleotide sequence ID" value="NZ_JBHSMX010000004.1"/>
</dbReference>
<organism evidence="10 11">
    <name type="scientific">Polaromonas jejuensis</name>
    <dbReference type="NCBI Taxonomy" id="457502"/>
    <lineage>
        <taxon>Bacteria</taxon>
        <taxon>Pseudomonadati</taxon>
        <taxon>Pseudomonadota</taxon>
        <taxon>Betaproteobacteria</taxon>
        <taxon>Burkholderiales</taxon>
        <taxon>Comamonadaceae</taxon>
        <taxon>Polaromonas</taxon>
    </lineage>
</organism>
<evidence type="ECO:0000256" key="3">
    <source>
        <dbReference type="ARBA" id="ARBA00022763"/>
    </source>
</evidence>
<evidence type="ECO:0000313" key="10">
    <source>
        <dbReference type="EMBL" id="MFC5519738.1"/>
    </source>
</evidence>
<proteinExistence type="predicted"/>
<sequence>MSLTLDKRQRAMLREMGVRVWQPATPPAVPEVAIDLVASGADAVGATAIFVEENRPPPAAAPAARPQADPMPAAPARAPQPEASANAAATAGSGQAWRLGEARTVYAETAQAAGARWLVLAETPAAALQGDPFQGDAGRLLDNMLRAARLHQAGVALLAPLVRLGAQGAAESGLPQALAELLASARPDVLLVMGRLAAQALLQSGEPFGKLRGQVHSLHATRTVVTYDATYLLRSPADKARAWDDLCLAMSLVPAA</sequence>
<comment type="caution">
    <text evidence="10">The sequence shown here is derived from an EMBL/GenBank/DDBJ whole genome shotgun (WGS) entry which is preliminary data.</text>
</comment>
<evidence type="ECO:0000256" key="5">
    <source>
        <dbReference type="ARBA" id="ARBA00023004"/>
    </source>
</evidence>
<keyword evidence="1" id="KW-0004">4Fe-4S</keyword>
<dbReference type="SMART" id="SM00986">
    <property type="entry name" value="UDG"/>
    <property type="match status" value="1"/>
</dbReference>
<evidence type="ECO:0000256" key="6">
    <source>
        <dbReference type="ARBA" id="ARBA00023014"/>
    </source>
</evidence>
<feature type="region of interest" description="Disordered" evidence="8">
    <location>
        <begin position="55"/>
        <end position="90"/>
    </location>
</feature>
<dbReference type="Gene3D" id="3.40.470.10">
    <property type="entry name" value="Uracil-DNA glycosylase-like domain"/>
    <property type="match status" value="1"/>
</dbReference>
<evidence type="ECO:0000259" key="9">
    <source>
        <dbReference type="SMART" id="SM00986"/>
    </source>
</evidence>